<accession>A0A5N0VLC4</accession>
<comment type="caution">
    <text evidence="4">The sequence shown here is derived from an EMBL/GenBank/DDBJ whole genome shotgun (WGS) entry which is preliminary data.</text>
</comment>
<evidence type="ECO:0000259" key="3">
    <source>
        <dbReference type="Pfam" id="PF17853"/>
    </source>
</evidence>
<dbReference type="Proteomes" id="UP000319769">
    <property type="component" value="Unassembled WGS sequence"/>
</dbReference>
<dbReference type="EMBL" id="VMNW02000003">
    <property type="protein sequence ID" value="KAA9166134.1"/>
    <property type="molecule type" value="Genomic_DNA"/>
</dbReference>
<dbReference type="AlphaFoldDB" id="A0A5N0VLC4"/>
<feature type="domain" description="CdaR GGDEF-like" evidence="3">
    <location>
        <begin position="180"/>
        <end position="300"/>
    </location>
</feature>
<gene>
    <name evidence="4" type="ORF">FPZ12_004120</name>
</gene>
<dbReference type="Gene3D" id="1.10.10.2840">
    <property type="entry name" value="PucR C-terminal helix-turn-helix domain"/>
    <property type="match status" value="1"/>
</dbReference>
<name>A0A5N0VLC4_9PSEU</name>
<dbReference type="PANTHER" id="PTHR33744:SF1">
    <property type="entry name" value="DNA-BINDING TRANSCRIPTIONAL ACTIVATOR ADER"/>
    <property type="match status" value="1"/>
</dbReference>
<evidence type="ECO:0000256" key="1">
    <source>
        <dbReference type="ARBA" id="ARBA00006754"/>
    </source>
</evidence>
<organism evidence="4 5">
    <name type="scientific">Amycolatopsis acidicola</name>
    <dbReference type="NCBI Taxonomy" id="2596893"/>
    <lineage>
        <taxon>Bacteria</taxon>
        <taxon>Bacillati</taxon>
        <taxon>Actinomycetota</taxon>
        <taxon>Actinomycetes</taxon>
        <taxon>Pseudonocardiales</taxon>
        <taxon>Pseudonocardiaceae</taxon>
        <taxon>Amycolatopsis</taxon>
    </lineage>
</organism>
<protein>
    <recommendedName>
        <fullName evidence="6">PucR family transcriptional regulator</fullName>
    </recommendedName>
</protein>
<reference evidence="4" key="1">
    <citation type="submission" date="2019-09" db="EMBL/GenBank/DDBJ databases">
        <authorList>
            <person name="Teo W.F.A."/>
            <person name="Duangmal K."/>
        </authorList>
    </citation>
    <scope>NUCLEOTIDE SEQUENCE [LARGE SCALE GENOMIC DNA]</scope>
    <source>
        <strain evidence="4">K81G1</strain>
    </source>
</reference>
<comment type="similarity">
    <text evidence="1">Belongs to the CdaR family.</text>
</comment>
<evidence type="ECO:0008006" key="6">
    <source>
        <dbReference type="Google" id="ProtNLM"/>
    </source>
</evidence>
<feature type="domain" description="PucR C-terminal helix-turn-helix" evidence="2">
    <location>
        <begin position="355"/>
        <end position="411"/>
    </location>
</feature>
<dbReference type="InterPro" id="IPR042070">
    <property type="entry name" value="PucR_C-HTH_sf"/>
</dbReference>
<sequence>MTAPGAEFADVHRVVALCSELSSLATTDSGLQQVVTVVAQRAGVWAAVLDKALSALALFAGAADRELAEGAARILDEEPETVSQLIAAAARMRRAVSMPAWGASAVSLVVAPILVGEDSVAYLVTAAQDADETYEDSRIMVTEHAAMISAVILSRRRVVAIAAGRARQELFDGLVLVSDRSEADVEGWARHLGIEPDQRHRALVAALESEAAVPDLVERMLTTRCPNATVVNRGTEVVALVPGDDDTALASRLTELARLCREAVLARFPDLRLVVGLSDAHTGAVTISTSYAEARHAVDIGRLMPGLSGVTSFAALGIHRLLAEVRDPGRLKGFARGVLGELIDHDRNNGTQYCETLTAYFRQNNSPLRAAALLHAHPNTVAYRVRRAGEIVGLDLDAYSDRLVVQVALEIFNGMGGGPCAISS</sequence>
<dbReference type="RefSeq" id="WP_144745615.1">
    <property type="nucleotide sequence ID" value="NZ_VMNW02000003.1"/>
</dbReference>
<evidence type="ECO:0000259" key="2">
    <source>
        <dbReference type="Pfam" id="PF13556"/>
    </source>
</evidence>
<proteinExistence type="inferred from homology"/>
<dbReference type="Pfam" id="PF13556">
    <property type="entry name" value="HTH_30"/>
    <property type="match status" value="1"/>
</dbReference>
<evidence type="ECO:0000313" key="4">
    <source>
        <dbReference type="EMBL" id="KAA9166134.1"/>
    </source>
</evidence>
<dbReference type="PANTHER" id="PTHR33744">
    <property type="entry name" value="CARBOHYDRATE DIACID REGULATOR"/>
    <property type="match status" value="1"/>
</dbReference>
<evidence type="ECO:0000313" key="5">
    <source>
        <dbReference type="Proteomes" id="UP000319769"/>
    </source>
</evidence>
<dbReference type="Pfam" id="PF17853">
    <property type="entry name" value="GGDEF_2"/>
    <property type="match status" value="1"/>
</dbReference>
<dbReference type="OrthoDB" id="4571023at2"/>
<dbReference type="InterPro" id="IPR051448">
    <property type="entry name" value="CdaR-like_regulators"/>
</dbReference>
<dbReference type="InterPro" id="IPR025736">
    <property type="entry name" value="PucR_C-HTH_dom"/>
</dbReference>
<keyword evidence="5" id="KW-1185">Reference proteome</keyword>
<dbReference type="InterPro" id="IPR041522">
    <property type="entry name" value="CdaR_GGDEF"/>
</dbReference>